<gene>
    <name evidence="2" type="ORF">LGLO00237_LOCUS6305</name>
</gene>
<feature type="compositionally biased region" description="Polar residues" evidence="1">
    <location>
        <begin position="438"/>
        <end position="448"/>
    </location>
</feature>
<feature type="compositionally biased region" description="Polar residues" evidence="1">
    <location>
        <begin position="343"/>
        <end position="377"/>
    </location>
</feature>
<evidence type="ECO:0000313" key="2">
    <source>
        <dbReference type="EMBL" id="CAE0653597.1"/>
    </source>
</evidence>
<dbReference type="SUPFAM" id="SSF54001">
    <property type="entry name" value="Cysteine proteinases"/>
    <property type="match status" value="1"/>
</dbReference>
<feature type="region of interest" description="Disordered" evidence="1">
    <location>
        <begin position="219"/>
        <end position="268"/>
    </location>
</feature>
<proteinExistence type="predicted"/>
<feature type="region of interest" description="Disordered" evidence="1">
    <location>
        <begin position="1"/>
        <end position="52"/>
    </location>
</feature>
<organism evidence="2">
    <name type="scientific">Lotharella globosa</name>
    <dbReference type="NCBI Taxonomy" id="91324"/>
    <lineage>
        <taxon>Eukaryota</taxon>
        <taxon>Sar</taxon>
        <taxon>Rhizaria</taxon>
        <taxon>Cercozoa</taxon>
        <taxon>Chlorarachniophyceae</taxon>
        <taxon>Lotharella</taxon>
    </lineage>
</organism>
<feature type="region of interest" description="Disordered" evidence="1">
    <location>
        <begin position="343"/>
        <end position="471"/>
    </location>
</feature>
<dbReference type="AlphaFoldDB" id="A0A7S3YJF9"/>
<dbReference type="Gene3D" id="3.90.1720.10">
    <property type="entry name" value="endopeptidase domain like (from Nostoc punctiforme)"/>
    <property type="match status" value="1"/>
</dbReference>
<protein>
    <submittedName>
        <fullName evidence="2">Uncharacterized protein</fullName>
    </submittedName>
</protein>
<accession>A0A7S3YJF9</accession>
<reference evidence="2" key="1">
    <citation type="submission" date="2021-01" db="EMBL/GenBank/DDBJ databases">
        <authorList>
            <person name="Corre E."/>
            <person name="Pelletier E."/>
            <person name="Niang G."/>
            <person name="Scheremetjew M."/>
            <person name="Finn R."/>
            <person name="Kale V."/>
            <person name="Holt S."/>
            <person name="Cochrane G."/>
            <person name="Meng A."/>
            <person name="Brown T."/>
            <person name="Cohen L."/>
        </authorList>
    </citation>
    <scope>NUCLEOTIDE SEQUENCE</scope>
    <source>
        <strain evidence="2">CCCM811</strain>
    </source>
</reference>
<dbReference type="EMBL" id="HBIV01008388">
    <property type="protein sequence ID" value="CAE0653597.1"/>
    <property type="molecule type" value="Transcribed_RNA"/>
</dbReference>
<dbReference type="PANTHER" id="PTHR47112">
    <property type="entry name" value="PX DOMAIN-CONTAINING PROTEIN"/>
    <property type="match status" value="1"/>
</dbReference>
<feature type="compositionally biased region" description="Basic residues" evidence="1">
    <location>
        <begin position="21"/>
        <end position="31"/>
    </location>
</feature>
<dbReference type="InterPro" id="IPR038765">
    <property type="entry name" value="Papain-like_cys_pep_sf"/>
</dbReference>
<name>A0A7S3YJF9_9EUKA</name>
<sequence length="495" mass="55031">MKCGGASLRKSDLLDSPPVLPHRKPESRRKSTPLLEQPPILRQTKAATFRRRAQSINTKSPFTSATLPAGDSKASRMKMKQHLALVNKGGEAIEIEDMIAMAGDLDVIMVATNDRTMSSLIRLATWSEYDHVLFIRRSRHTGRLSVVEAVESGVVSYGITEFIRDWSEGRYFRVAYRKLLGGLHDSSRKALEDFCSSHIGSPFGISGFFFANDFTVTPPSSPDALSSKPAQSSFSRDRTRKPLGSEESNSRRKKLTRRRRKDHSTGRRPWDSRRAFFCSELVAAAYRSAGVLKRECSEGSFTPGKFASKSCPWLAESFQLGPVMQIVLKKMKPIGFWPGKTYEYSSRSEPPQSSNFRSKTLPLSSDRANITSSSSSPPLIHVPVLGTPPTPSTPRSKKTGAAKQAPNGERDVKERTKSAASRDSRPPLLVSPVPEATKLTSPTTTASAEQDPHTRGPKDKKHWWREEAKRKKVPVMVANGELKIMSKLNDHKLRQ</sequence>
<feature type="compositionally biased region" description="Basic residues" evidence="1">
    <location>
        <begin position="251"/>
        <end position="262"/>
    </location>
</feature>
<dbReference type="PANTHER" id="PTHR47112:SF1">
    <property type="entry name" value="PX DOMAIN-CONTAINING PROTEIN"/>
    <property type="match status" value="1"/>
</dbReference>
<evidence type="ECO:0000256" key="1">
    <source>
        <dbReference type="SAM" id="MobiDB-lite"/>
    </source>
</evidence>
<feature type="compositionally biased region" description="Basic and acidic residues" evidence="1">
    <location>
        <begin position="408"/>
        <end position="425"/>
    </location>
</feature>